<dbReference type="GeneTree" id="ENSGT00940000153924"/>
<reference evidence="6" key="3">
    <citation type="submission" date="2025-09" db="UniProtKB">
        <authorList>
            <consortium name="Ensembl"/>
        </authorList>
    </citation>
    <scope>IDENTIFICATION</scope>
</reference>
<keyword evidence="3" id="KW-1280">Immunoglobulin</keyword>
<organism evidence="6 7">
    <name type="scientific">Capra hircus</name>
    <name type="common">Goat</name>
    <dbReference type="NCBI Taxonomy" id="9925"/>
    <lineage>
        <taxon>Eukaryota</taxon>
        <taxon>Metazoa</taxon>
        <taxon>Chordata</taxon>
        <taxon>Craniata</taxon>
        <taxon>Vertebrata</taxon>
        <taxon>Euteleostomi</taxon>
        <taxon>Mammalia</taxon>
        <taxon>Eutheria</taxon>
        <taxon>Laurasiatheria</taxon>
        <taxon>Artiodactyla</taxon>
        <taxon>Ruminantia</taxon>
        <taxon>Pecora</taxon>
        <taxon>Bovidae</taxon>
        <taxon>Caprinae</taxon>
        <taxon>Capra</taxon>
    </lineage>
</organism>
<reference evidence="6" key="2">
    <citation type="submission" date="2025-08" db="UniProtKB">
        <authorList>
            <consortium name="Ensembl"/>
        </authorList>
    </citation>
    <scope>IDENTIFICATION</scope>
</reference>
<accession>A0A452EIH0</accession>
<name>A0A452EIH0_CAPHI</name>
<dbReference type="STRING" id="9925.ENSCHIP00000011904"/>
<dbReference type="Bgee" id="ENSCHIG00000013882">
    <property type="expression patterns" value="Expressed in spleen"/>
</dbReference>
<dbReference type="InterPro" id="IPR007110">
    <property type="entry name" value="Ig-like_dom"/>
</dbReference>
<feature type="signal peptide" evidence="4">
    <location>
        <begin position="1"/>
        <end position="27"/>
    </location>
</feature>
<dbReference type="SMART" id="SM00406">
    <property type="entry name" value="IGv"/>
    <property type="match status" value="1"/>
</dbReference>
<dbReference type="GO" id="GO:0019814">
    <property type="term" value="C:immunoglobulin complex"/>
    <property type="evidence" value="ECO:0007669"/>
    <property type="project" value="UniProtKB-KW"/>
</dbReference>
<dbReference type="Gene3D" id="2.60.40.10">
    <property type="entry name" value="Immunoglobulins"/>
    <property type="match status" value="1"/>
</dbReference>
<evidence type="ECO:0000256" key="2">
    <source>
        <dbReference type="ARBA" id="ARBA00023130"/>
    </source>
</evidence>
<evidence type="ECO:0000256" key="1">
    <source>
        <dbReference type="ARBA" id="ARBA00022859"/>
    </source>
</evidence>
<dbReference type="SMART" id="SM00409">
    <property type="entry name" value="IG"/>
    <property type="match status" value="1"/>
</dbReference>
<feature type="chain" id="PRO_5019177376" description="Ig-like domain-containing protein" evidence="4">
    <location>
        <begin position="28"/>
        <end position="128"/>
    </location>
</feature>
<evidence type="ECO:0000313" key="7">
    <source>
        <dbReference type="Proteomes" id="UP000291000"/>
    </source>
</evidence>
<dbReference type="AlphaFoldDB" id="A0A452EIH0"/>
<dbReference type="PANTHER" id="PTHR23267">
    <property type="entry name" value="IMMUNOGLOBULIN LIGHT CHAIN"/>
    <property type="match status" value="1"/>
</dbReference>
<dbReference type="InterPro" id="IPR013783">
    <property type="entry name" value="Ig-like_fold"/>
</dbReference>
<keyword evidence="1" id="KW-0391">Immunity</keyword>
<proteinExistence type="predicted"/>
<dbReference type="GO" id="GO:0005576">
    <property type="term" value="C:extracellular region"/>
    <property type="evidence" value="ECO:0007669"/>
    <property type="project" value="UniProtKB-ARBA"/>
</dbReference>
<dbReference type="Ensembl" id="ENSCHIT00000019694.1">
    <property type="protein sequence ID" value="ENSCHIP00000011904.1"/>
    <property type="gene ID" value="ENSCHIG00000013882.1"/>
</dbReference>
<reference evidence="6 7" key="1">
    <citation type="submission" date="2016-04" db="EMBL/GenBank/DDBJ databases">
        <title>Polished mammalian reference genomes with single-molecule sequencing and chromosome conformation capture applied to the Capra hircus genome.</title>
        <authorList>
            <person name="Bickhart D.M."/>
            <person name="Koren S."/>
            <person name="Rosen B."/>
            <person name="Hastie A."/>
            <person name="Liachko I."/>
            <person name="Sullivan S.T."/>
            <person name="Burton J."/>
            <person name="Sayre B.L."/>
            <person name="Huson H.J."/>
            <person name="Lee J."/>
            <person name="Lam E."/>
            <person name="Kelley C.M."/>
            <person name="Hutchison J.L."/>
            <person name="Zhou Y."/>
            <person name="Sun J."/>
            <person name="Crisa A."/>
            <person name="Schwartz J.C."/>
            <person name="Hammond J.A."/>
            <person name="Schroeder S.G."/>
            <person name="Liu G.E."/>
            <person name="Dunham M."/>
            <person name="Shendure J."/>
            <person name="Sonstegard T.S."/>
            <person name="Phillippy A.M."/>
            <person name="Van Tassell C.P."/>
            <person name="Smith T.P."/>
        </authorList>
    </citation>
    <scope>NUCLEOTIDE SEQUENCE [LARGE SCALE GENOMIC DNA]</scope>
</reference>
<dbReference type="GO" id="GO:0016020">
    <property type="term" value="C:membrane"/>
    <property type="evidence" value="ECO:0007669"/>
    <property type="project" value="UniProtKB-ARBA"/>
</dbReference>
<keyword evidence="2" id="KW-1064">Adaptive immunity</keyword>
<dbReference type="InterPro" id="IPR013106">
    <property type="entry name" value="Ig_V-set"/>
</dbReference>
<keyword evidence="7" id="KW-1185">Reference proteome</keyword>
<keyword evidence="4" id="KW-0732">Signal</keyword>
<dbReference type="InterPro" id="IPR036179">
    <property type="entry name" value="Ig-like_dom_sf"/>
</dbReference>
<dbReference type="InterPro" id="IPR003599">
    <property type="entry name" value="Ig_sub"/>
</dbReference>
<protein>
    <recommendedName>
        <fullName evidence="5">Ig-like domain-containing protein</fullName>
    </recommendedName>
</protein>
<dbReference type="PROSITE" id="PS50835">
    <property type="entry name" value="IG_LIKE"/>
    <property type="match status" value="1"/>
</dbReference>
<dbReference type="Pfam" id="PF07686">
    <property type="entry name" value="V-set"/>
    <property type="match status" value="1"/>
</dbReference>
<dbReference type="EMBL" id="LWLT01000009">
    <property type="status" value="NOT_ANNOTATED_CDS"/>
    <property type="molecule type" value="Genomic_DNA"/>
</dbReference>
<dbReference type="OMA" id="WIYCDIQ"/>
<evidence type="ECO:0000256" key="4">
    <source>
        <dbReference type="SAM" id="SignalP"/>
    </source>
</evidence>
<evidence type="ECO:0000313" key="6">
    <source>
        <dbReference type="Ensembl" id="ENSCHIP00000011904.1"/>
    </source>
</evidence>
<dbReference type="SUPFAM" id="SSF48726">
    <property type="entry name" value="Immunoglobulin"/>
    <property type="match status" value="1"/>
</dbReference>
<evidence type="ECO:0000259" key="5">
    <source>
        <dbReference type="PROSITE" id="PS50835"/>
    </source>
</evidence>
<dbReference type="GO" id="GO:0002250">
    <property type="term" value="P:adaptive immune response"/>
    <property type="evidence" value="ECO:0007669"/>
    <property type="project" value="UniProtKB-KW"/>
</dbReference>
<evidence type="ECO:0000256" key="3">
    <source>
        <dbReference type="ARBA" id="ARBA00043265"/>
    </source>
</evidence>
<dbReference type="Proteomes" id="UP000291000">
    <property type="component" value="Chromosome 11"/>
</dbReference>
<feature type="domain" description="Ig-like" evidence="5">
    <location>
        <begin position="14"/>
        <end position="124"/>
    </location>
</feature>
<dbReference type="FunFam" id="2.60.40.10:FF:000212">
    <property type="entry name" value="Immunoglobulin kappa chain variable 12-38"/>
    <property type="match status" value="1"/>
</dbReference>
<dbReference type="InterPro" id="IPR050150">
    <property type="entry name" value="IgV_Light_Chain"/>
</dbReference>
<sequence>VNMRAPGQLLGLLPLITWLILWIYCDIQVTQSPSSLSACLGDRVSITCQASQNIDTKLAWYQQKPRKAPKLLIYAVSRSPSWFPSQFSGSGFGIDFTLTISSLKADDIATYYCQQDHGLPPTVSHTRT</sequence>